<dbReference type="RefSeq" id="WP_118325569.1">
    <property type="nucleotide sequence ID" value="NZ_QRYH01000031.1"/>
</dbReference>
<dbReference type="Pfam" id="PF08011">
    <property type="entry name" value="PDDEXK_9"/>
    <property type="match status" value="1"/>
</dbReference>
<dbReference type="Gene3D" id="3.40.50.300">
    <property type="entry name" value="P-loop containing nucleotide triphosphate hydrolases"/>
    <property type="match status" value="1"/>
</dbReference>
<dbReference type="AlphaFoldDB" id="A0A395W623"/>
<evidence type="ECO:0000259" key="1">
    <source>
        <dbReference type="Pfam" id="PF09820"/>
    </source>
</evidence>
<comment type="caution">
    <text evidence="2">The sequence shown here is derived from an EMBL/GenBank/DDBJ whole genome shotgun (WGS) entry which is preliminary data.</text>
</comment>
<reference evidence="2 3" key="1">
    <citation type="submission" date="2018-08" db="EMBL/GenBank/DDBJ databases">
        <title>A genome reference for cultivated species of the human gut microbiota.</title>
        <authorList>
            <person name="Zou Y."/>
            <person name="Xue W."/>
            <person name="Luo G."/>
        </authorList>
    </citation>
    <scope>NUCLEOTIDE SEQUENCE [LARGE SCALE GENOMIC DNA]</scope>
    <source>
        <strain evidence="2 3">AF15-20</strain>
    </source>
</reference>
<proteinExistence type="predicted"/>
<accession>A0A395W623</accession>
<dbReference type="Proteomes" id="UP000265489">
    <property type="component" value="Unassembled WGS sequence"/>
</dbReference>
<sequence>MGIYLNPDSDRYERLCNSPIFVDKSLLIEYTNQIINTENNCICVSRPRRFGKSTDANMLVAYYSKGTNSKDLFNTLNINHCPSFLEHLNKHNVIHLNIQDFLSTTNSIDEMLFKITRMILKDLKFEFKDVITETEIIDAFNEVYAYTKNKFIFIIDEWDCIFREFKEDKTAQETYLDFLRSLLKDKNYIEMCYMTGILPIKKYGTHSALNMFDEISMTQPKPLANYMGFTEEEVSNLCRKHNVDYQKMKDWYDGYHMTDTISTFSPRSVVAAISKHDFSNYWTKTESFEALKIYIDLNFDGLKDNIIQMMAGKEVYIDTSSFENDMSTFGSKDDVLTLLIHLGYLGYNQKDQTCYIPNKEVMDSFFTSIKNSDWNATTKAIQNSRNLLDATFNMDETKVADYIEQAHLETSHIQYNDENALSYTIDLAYYAARDHYTVIRELPTGKGFADLAFIPKTDKPAMLVELKWNQNVNTAITQIKEKKYPSVLEKYKDNLLLVGITYDKKTRKHICKIERL</sequence>
<organism evidence="2 3">
    <name type="scientific">Holdemanella biformis</name>
    <dbReference type="NCBI Taxonomy" id="1735"/>
    <lineage>
        <taxon>Bacteria</taxon>
        <taxon>Bacillati</taxon>
        <taxon>Bacillota</taxon>
        <taxon>Erysipelotrichia</taxon>
        <taxon>Erysipelotrichales</taxon>
        <taxon>Erysipelotrichaceae</taxon>
        <taxon>Holdemanella</taxon>
    </lineage>
</organism>
<dbReference type="InterPro" id="IPR018631">
    <property type="entry name" value="AAA-ATPase-like_dom"/>
</dbReference>
<dbReference type="EMBL" id="QRYQ01000018">
    <property type="protein sequence ID" value="RGU90355.1"/>
    <property type="molecule type" value="Genomic_DNA"/>
</dbReference>
<gene>
    <name evidence="2" type="ORF">DWW32_09150</name>
</gene>
<dbReference type="Pfam" id="PF09820">
    <property type="entry name" value="AAA-ATPase_like"/>
    <property type="match status" value="1"/>
</dbReference>
<feature type="domain" description="AAA-ATPase-like" evidence="1">
    <location>
        <begin position="19"/>
        <end position="203"/>
    </location>
</feature>
<dbReference type="GeneID" id="66580581"/>
<name>A0A395W623_9FIRM</name>
<dbReference type="PANTHER" id="PTHR34825:SF1">
    <property type="entry name" value="AAA-ATPASE-LIKE DOMAIN-CONTAINING PROTEIN"/>
    <property type="match status" value="1"/>
</dbReference>
<dbReference type="InterPro" id="IPR027417">
    <property type="entry name" value="P-loop_NTPase"/>
</dbReference>
<protein>
    <submittedName>
        <fullName evidence="2">AAA family ATPase</fullName>
    </submittedName>
</protein>
<dbReference type="SUPFAM" id="SSF52540">
    <property type="entry name" value="P-loop containing nucleoside triphosphate hydrolases"/>
    <property type="match status" value="1"/>
</dbReference>
<evidence type="ECO:0000313" key="3">
    <source>
        <dbReference type="Proteomes" id="UP000265489"/>
    </source>
</evidence>
<dbReference type="InterPro" id="IPR012547">
    <property type="entry name" value="PDDEXK_9"/>
</dbReference>
<dbReference type="PANTHER" id="PTHR34825">
    <property type="entry name" value="CONSERVED PROTEIN, WITH A WEAK D-GALACTARATE DEHYDRATASE/ALTRONATE HYDROLASE DOMAIN"/>
    <property type="match status" value="1"/>
</dbReference>
<evidence type="ECO:0000313" key="2">
    <source>
        <dbReference type="EMBL" id="RGU90355.1"/>
    </source>
</evidence>